<keyword evidence="2" id="KW-1185">Reference proteome</keyword>
<proteinExistence type="predicted"/>
<dbReference type="PROSITE" id="PS51257">
    <property type="entry name" value="PROKAR_LIPOPROTEIN"/>
    <property type="match status" value="1"/>
</dbReference>
<dbReference type="Proteomes" id="UP000535020">
    <property type="component" value="Unassembled WGS sequence"/>
</dbReference>
<name>A0A7Y9C4K5_9FLAO</name>
<dbReference type="EMBL" id="JACBJI010000002">
    <property type="protein sequence ID" value="NYA70291.1"/>
    <property type="molecule type" value="Genomic_DNA"/>
</dbReference>
<comment type="caution">
    <text evidence="1">The sequence shown here is derived from an EMBL/GenBank/DDBJ whole genome shotgun (WGS) entry which is preliminary data.</text>
</comment>
<dbReference type="AlphaFoldDB" id="A0A7Y9C4K5"/>
<protein>
    <submittedName>
        <fullName evidence="1">Lipocalin family protein</fullName>
    </submittedName>
</protein>
<evidence type="ECO:0000313" key="2">
    <source>
        <dbReference type="Proteomes" id="UP000535020"/>
    </source>
</evidence>
<gene>
    <name evidence="1" type="ORF">HZF10_05110</name>
</gene>
<evidence type="ECO:0000313" key="1">
    <source>
        <dbReference type="EMBL" id="NYA70291.1"/>
    </source>
</evidence>
<sequence length="167" mass="18303">MKAPLLTAIILSVGILSCEDCDDSPATVNPNQDIVATFKLTGYIVPEAVDIDQNGQSSSNLIHESDCYHPSFLTFNSDGTYRLRHNQLVVAGSETDCHSRTTTGNWTRNGNVIIATPHSGQPMQFTFSQEDQTMSRILPQADYPRIDHETGDPETAQGDVTTVFTID</sequence>
<accession>A0A7Y9C4K5</accession>
<organism evidence="1 2">
    <name type="scientific">Flavobacterium agri</name>
    <dbReference type="NCBI Taxonomy" id="2743471"/>
    <lineage>
        <taxon>Bacteria</taxon>
        <taxon>Pseudomonadati</taxon>
        <taxon>Bacteroidota</taxon>
        <taxon>Flavobacteriia</taxon>
        <taxon>Flavobacteriales</taxon>
        <taxon>Flavobacteriaceae</taxon>
        <taxon>Flavobacterium</taxon>
    </lineage>
</organism>
<dbReference type="RefSeq" id="WP_176005106.1">
    <property type="nucleotide sequence ID" value="NZ_JABWMI010000006.1"/>
</dbReference>
<reference evidence="1 2" key="1">
    <citation type="submission" date="2020-07" db="EMBL/GenBank/DDBJ databases">
        <authorList>
            <person name="Sun Q."/>
        </authorList>
    </citation>
    <scope>NUCLEOTIDE SEQUENCE [LARGE SCALE GENOMIC DNA]</scope>
    <source>
        <strain evidence="1 2">MAH-1</strain>
    </source>
</reference>